<organism evidence="1 2">
    <name type="scientific">Melia azedarach</name>
    <name type="common">Chinaberry tree</name>
    <dbReference type="NCBI Taxonomy" id="155640"/>
    <lineage>
        <taxon>Eukaryota</taxon>
        <taxon>Viridiplantae</taxon>
        <taxon>Streptophyta</taxon>
        <taxon>Embryophyta</taxon>
        <taxon>Tracheophyta</taxon>
        <taxon>Spermatophyta</taxon>
        <taxon>Magnoliopsida</taxon>
        <taxon>eudicotyledons</taxon>
        <taxon>Gunneridae</taxon>
        <taxon>Pentapetalae</taxon>
        <taxon>rosids</taxon>
        <taxon>malvids</taxon>
        <taxon>Sapindales</taxon>
        <taxon>Meliaceae</taxon>
        <taxon>Melia</taxon>
    </lineage>
</organism>
<sequence length="292" mass="32728">MNANPMYNNMANILYCYPWTVCNLNFGSSSIYSLKTINHKLILKRNHHVPSENNPEWLGLDSNRTSESPVWGLRGHRKGLLLHKLHHIFLHWHLFRTPPRNQPSFAVSSPVGSRSPAGIYHIHHVSGWWEASAAAHTIRTRPSFLALVVALATMFLAKHYVHTLTSAAISEYLHFFPHLPQCKPVLHHVYTLLLAANPALDSLKTANPRVLSHVGITGLYLLARKRLAPRSDVVSSCLSPERSTSETVLSSSTLVNGLNSCDGVAARAMARAMKRAKKRNFLREFIVMNIVD</sequence>
<evidence type="ECO:0000313" key="2">
    <source>
        <dbReference type="Proteomes" id="UP001164539"/>
    </source>
</evidence>
<dbReference type="Proteomes" id="UP001164539">
    <property type="component" value="Chromosome 13"/>
</dbReference>
<comment type="caution">
    <text evidence="1">The sequence shown here is derived from an EMBL/GenBank/DDBJ whole genome shotgun (WGS) entry which is preliminary data.</text>
</comment>
<protein>
    <submittedName>
        <fullName evidence="1">Uncharacterized protein</fullName>
    </submittedName>
</protein>
<reference evidence="1 2" key="1">
    <citation type="journal article" date="2023" name="Science">
        <title>Complex scaffold remodeling in plant triterpene biosynthesis.</title>
        <authorList>
            <person name="De La Pena R."/>
            <person name="Hodgson H."/>
            <person name="Liu J.C."/>
            <person name="Stephenson M.J."/>
            <person name="Martin A.C."/>
            <person name="Owen C."/>
            <person name="Harkess A."/>
            <person name="Leebens-Mack J."/>
            <person name="Jimenez L.E."/>
            <person name="Osbourn A."/>
            <person name="Sattely E.S."/>
        </authorList>
    </citation>
    <scope>NUCLEOTIDE SEQUENCE [LARGE SCALE GENOMIC DNA]</scope>
    <source>
        <strain evidence="2">cv. JPN11</strain>
        <tissue evidence="1">Leaf</tissue>
    </source>
</reference>
<proteinExistence type="predicted"/>
<dbReference type="EMBL" id="CM051406">
    <property type="protein sequence ID" value="KAJ4703929.1"/>
    <property type="molecule type" value="Genomic_DNA"/>
</dbReference>
<evidence type="ECO:0000313" key="1">
    <source>
        <dbReference type="EMBL" id="KAJ4703929.1"/>
    </source>
</evidence>
<keyword evidence="2" id="KW-1185">Reference proteome</keyword>
<name>A0ACC1WY09_MELAZ</name>
<gene>
    <name evidence="1" type="ORF">OWV82_023761</name>
</gene>
<accession>A0ACC1WY09</accession>